<protein>
    <submittedName>
        <fullName evidence="2">LytTR family transcriptional regulator</fullName>
    </submittedName>
</protein>
<evidence type="ECO:0000313" key="2">
    <source>
        <dbReference type="EMBL" id="AZA15488.1"/>
    </source>
</evidence>
<evidence type="ECO:0000259" key="1">
    <source>
        <dbReference type="PROSITE" id="PS50930"/>
    </source>
</evidence>
<dbReference type="GO" id="GO:0000156">
    <property type="term" value="F:phosphorelay response regulator activity"/>
    <property type="evidence" value="ECO:0007669"/>
    <property type="project" value="InterPro"/>
</dbReference>
<dbReference type="AlphaFoldDB" id="A0A3G6JES8"/>
<dbReference type="InterPro" id="IPR046947">
    <property type="entry name" value="LytR-like"/>
</dbReference>
<accession>A0A3G6JES8</accession>
<dbReference type="PANTHER" id="PTHR37299:SF4">
    <property type="entry name" value="TRANSCRIPTIONAL REGULATOR"/>
    <property type="match status" value="1"/>
</dbReference>
<dbReference type="SMART" id="SM00850">
    <property type="entry name" value="LytTR"/>
    <property type="match status" value="1"/>
</dbReference>
<gene>
    <name evidence="2" type="ORF">DQL93_01735</name>
</gene>
<proteinExistence type="predicted"/>
<feature type="domain" description="HTH LytTR-type" evidence="1">
    <location>
        <begin position="42"/>
        <end position="145"/>
    </location>
</feature>
<organism evidence="2">
    <name type="scientific">Lactobacillus delbrueckii subsp. lactis</name>
    <dbReference type="NCBI Taxonomy" id="29397"/>
    <lineage>
        <taxon>Bacteria</taxon>
        <taxon>Bacillati</taxon>
        <taxon>Bacillota</taxon>
        <taxon>Bacilli</taxon>
        <taxon>Lactobacillales</taxon>
        <taxon>Lactobacillaceae</taxon>
        <taxon>Lactobacillus</taxon>
    </lineage>
</organism>
<dbReference type="Pfam" id="PF04397">
    <property type="entry name" value="LytTR"/>
    <property type="match status" value="1"/>
</dbReference>
<dbReference type="RefSeq" id="WP_138463571.1">
    <property type="nucleotide sequence ID" value="NZ_CP046131.1"/>
</dbReference>
<dbReference type="InterPro" id="IPR007492">
    <property type="entry name" value="LytTR_DNA-bd_dom"/>
</dbReference>
<dbReference type="EMBL" id="CP031023">
    <property type="protein sequence ID" value="AZA15488.1"/>
    <property type="molecule type" value="Genomic_DNA"/>
</dbReference>
<name>A0A3G6JES8_LACDL</name>
<dbReference type="GO" id="GO:0003677">
    <property type="term" value="F:DNA binding"/>
    <property type="evidence" value="ECO:0007669"/>
    <property type="project" value="InterPro"/>
</dbReference>
<dbReference type="PANTHER" id="PTHR37299">
    <property type="entry name" value="TRANSCRIPTIONAL REGULATOR-RELATED"/>
    <property type="match status" value="1"/>
</dbReference>
<dbReference type="PROSITE" id="PS50930">
    <property type="entry name" value="HTH_LYTTR"/>
    <property type="match status" value="1"/>
</dbReference>
<dbReference type="Gene3D" id="2.40.50.1020">
    <property type="entry name" value="LytTr DNA-binding domain"/>
    <property type="match status" value="1"/>
</dbReference>
<sequence length="147" mass="16979">MQAEFKQDKQLKEDQLIIKAKKLTPEIEAALAFLEEKLAQKITVYQGSDEIILPLTSILFFETSDRHVWAHDRKGSYLVKQTLRQLEASLPSDFDRASKSALVNCRQINAVKRSITGCELGFTASYKKVFVSRRYYQTLISHLHEMR</sequence>
<reference evidence="2" key="1">
    <citation type="submission" date="2018-07" db="EMBL/GenBank/DDBJ databases">
        <authorList>
            <person name="Somerville V."/>
        </authorList>
    </citation>
    <scope>NUCLEOTIDE SEQUENCE</scope>
    <source>
        <strain evidence="2">NWC_2_2</strain>
    </source>
</reference>